<dbReference type="InterPro" id="IPR005103">
    <property type="entry name" value="AA9_LPMO"/>
</dbReference>
<evidence type="ECO:0000256" key="9">
    <source>
        <dbReference type="ARBA" id="ARBA00023033"/>
    </source>
</evidence>
<dbReference type="GO" id="GO:0046872">
    <property type="term" value="F:metal ion binding"/>
    <property type="evidence" value="ECO:0007669"/>
    <property type="project" value="UniProtKB-KW"/>
</dbReference>
<dbReference type="Pfam" id="PF03443">
    <property type="entry name" value="AA9"/>
    <property type="match status" value="1"/>
</dbReference>
<keyword evidence="8" id="KW-0186">Copper</keyword>
<dbReference type="PANTHER" id="PTHR33353:SF6">
    <property type="entry name" value="ENDOGLUCANASE IV"/>
    <property type="match status" value="1"/>
</dbReference>
<comment type="cofactor">
    <cofactor evidence="1">
        <name>Cu(2+)</name>
        <dbReference type="ChEBI" id="CHEBI:29036"/>
    </cofactor>
</comment>
<evidence type="ECO:0000256" key="12">
    <source>
        <dbReference type="ARBA" id="ARBA00023326"/>
    </source>
</evidence>
<keyword evidence="4" id="KW-0479">Metal-binding</keyword>
<proteinExistence type="inferred from homology"/>
<evidence type="ECO:0000256" key="1">
    <source>
        <dbReference type="ARBA" id="ARBA00001973"/>
    </source>
</evidence>
<evidence type="ECO:0000256" key="4">
    <source>
        <dbReference type="ARBA" id="ARBA00022723"/>
    </source>
</evidence>
<sequence>MKLLAALSLAALASRVSAHGYVDNATIGGQYYQPYQDPWMNPAPQRISRPVQGNGPIEDLTLIDLQCGGYTAGGISGSSPAPLHAPAPAGSTVSLRWTLWPDSHVGPVITYMARCPDTGCHNWMPGTQPVFFKIHEEGRQGTSNNWGSTPLMSPGNDYKYTIPSCLAPGYYLVRHETLALHASWSYPGVQFYPNCHQLQVTGSGRTIPSNNLVSFPGAYSPSDPGVTYNAYMPQTYTVPGPPVFRC</sequence>
<evidence type="ECO:0000256" key="2">
    <source>
        <dbReference type="ARBA" id="ARBA00004613"/>
    </source>
</evidence>
<evidence type="ECO:0000256" key="11">
    <source>
        <dbReference type="ARBA" id="ARBA00023277"/>
    </source>
</evidence>
<keyword evidence="9" id="KW-0503">Monooxygenase</keyword>
<accession>A0A3N2Q100</accession>
<dbReference type="GO" id="GO:0016787">
    <property type="term" value="F:hydrolase activity"/>
    <property type="evidence" value="ECO:0007669"/>
    <property type="project" value="UniProtKB-KW"/>
</dbReference>
<keyword evidence="12" id="KW-0624">Polysaccharide degradation</keyword>
<evidence type="ECO:0000256" key="14">
    <source>
        <dbReference type="ARBA" id="ARBA00045077"/>
    </source>
</evidence>
<feature type="signal peptide" evidence="16">
    <location>
        <begin position="1"/>
        <end position="18"/>
    </location>
</feature>
<keyword evidence="11" id="KW-0119">Carbohydrate metabolism</keyword>
<dbReference type="OrthoDB" id="4849160at2759"/>
<evidence type="ECO:0000256" key="7">
    <source>
        <dbReference type="ARBA" id="ARBA00023002"/>
    </source>
</evidence>
<dbReference type="PANTHER" id="PTHR33353">
    <property type="entry name" value="PUTATIVE (AFU_ORTHOLOGUE AFUA_1G12560)-RELATED"/>
    <property type="match status" value="1"/>
</dbReference>
<reference evidence="18 19" key="1">
    <citation type="journal article" date="2018" name="Mol. Ecol.">
        <title>The obligate alkalophilic soda-lake fungus Sodiomyces alkalinus has shifted to a protein diet.</title>
        <authorList>
            <person name="Grum-Grzhimaylo A.A."/>
            <person name="Falkoski D.L."/>
            <person name="van den Heuvel J."/>
            <person name="Valero-Jimenez C.A."/>
            <person name="Min B."/>
            <person name="Choi I.G."/>
            <person name="Lipzen A."/>
            <person name="Daum C.G."/>
            <person name="Aanen D.K."/>
            <person name="Tsang A."/>
            <person name="Henrissat B."/>
            <person name="Bilanenko E.N."/>
            <person name="de Vries R.P."/>
            <person name="van Kan J.A.L."/>
            <person name="Grigoriev I.V."/>
            <person name="Debets A.J.M."/>
        </authorList>
    </citation>
    <scope>NUCLEOTIDE SEQUENCE [LARGE SCALE GENOMIC DNA]</scope>
    <source>
        <strain evidence="18 19">F11</strain>
    </source>
</reference>
<keyword evidence="19" id="KW-1185">Reference proteome</keyword>
<dbReference type="EC" id="1.14.99.56" evidence="15"/>
<dbReference type="InterPro" id="IPR049892">
    <property type="entry name" value="AA9"/>
</dbReference>
<evidence type="ECO:0000313" key="18">
    <source>
        <dbReference type="EMBL" id="ROT40437.1"/>
    </source>
</evidence>
<evidence type="ECO:0000256" key="10">
    <source>
        <dbReference type="ARBA" id="ARBA00023157"/>
    </source>
</evidence>
<comment type="similarity">
    <text evidence="13">Belongs to the polysaccharide monooxygenase AA9 family.</text>
</comment>
<keyword evidence="18" id="KW-0378">Hydrolase</keyword>
<dbReference type="CDD" id="cd21175">
    <property type="entry name" value="LPMO_AA9"/>
    <property type="match status" value="1"/>
</dbReference>
<comment type="catalytic activity">
    <reaction evidence="14">
        <text>[(1-&gt;4)-beta-D-glucosyl]n+m + reduced acceptor + O2 = 4-dehydro-beta-D-glucosyl-[(1-&gt;4)-beta-D-glucosyl]n-1 + [(1-&gt;4)-beta-D-glucosyl]m + acceptor + H2O.</text>
        <dbReference type="EC" id="1.14.99.56"/>
    </reaction>
</comment>
<dbReference type="GO" id="GO:0030245">
    <property type="term" value="P:cellulose catabolic process"/>
    <property type="evidence" value="ECO:0007669"/>
    <property type="project" value="UniProtKB-KW"/>
</dbReference>
<dbReference type="GO" id="GO:0004497">
    <property type="term" value="F:monooxygenase activity"/>
    <property type="evidence" value="ECO:0007669"/>
    <property type="project" value="UniProtKB-KW"/>
</dbReference>
<dbReference type="STRING" id="1314773.A0A3N2Q100"/>
<dbReference type="RefSeq" id="XP_028468243.1">
    <property type="nucleotide sequence ID" value="XM_028607831.1"/>
</dbReference>
<evidence type="ECO:0000259" key="17">
    <source>
        <dbReference type="Pfam" id="PF03443"/>
    </source>
</evidence>
<keyword evidence="3" id="KW-0964">Secreted</keyword>
<dbReference type="GO" id="GO:0005576">
    <property type="term" value="C:extracellular region"/>
    <property type="evidence" value="ECO:0007669"/>
    <property type="project" value="UniProtKB-SubCell"/>
</dbReference>
<evidence type="ECO:0000256" key="5">
    <source>
        <dbReference type="ARBA" id="ARBA00022729"/>
    </source>
</evidence>
<dbReference type="GeneID" id="39576309"/>
<keyword evidence="10" id="KW-1015">Disulfide bond</keyword>
<evidence type="ECO:0000256" key="16">
    <source>
        <dbReference type="SAM" id="SignalP"/>
    </source>
</evidence>
<evidence type="ECO:0000256" key="13">
    <source>
        <dbReference type="ARBA" id="ARBA00044502"/>
    </source>
</evidence>
<evidence type="ECO:0000256" key="3">
    <source>
        <dbReference type="ARBA" id="ARBA00022525"/>
    </source>
</evidence>
<organism evidence="18 19">
    <name type="scientific">Sodiomyces alkalinus (strain CBS 110278 / VKM F-3762 / F11)</name>
    <name type="common">Alkaliphilic filamentous fungus</name>
    <dbReference type="NCBI Taxonomy" id="1314773"/>
    <lineage>
        <taxon>Eukaryota</taxon>
        <taxon>Fungi</taxon>
        <taxon>Dikarya</taxon>
        <taxon>Ascomycota</taxon>
        <taxon>Pezizomycotina</taxon>
        <taxon>Sordariomycetes</taxon>
        <taxon>Hypocreomycetidae</taxon>
        <taxon>Glomerellales</taxon>
        <taxon>Plectosphaerellaceae</taxon>
        <taxon>Sodiomyces</taxon>
    </lineage>
</organism>
<feature type="chain" id="PRO_5018028713" description="lytic cellulose monooxygenase (C4-dehydrogenating)" evidence="16">
    <location>
        <begin position="19"/>
        <end position="246"/>
    </location>
</feature>
<feature type="domain" description="Auxiliary Activity family 9 catalytic" evidence="17">
    <location>
        <begin position="19"/>
        <end position="232"/>
    </location>
</feature>
<name>A0A3N2Q100_SODAK</name>
<dbReference type="Gene3D" id="2.70.50.70">
    <property type="match status" value="1"/>
</dbReference>
<evidence type="ECO:0000256" key="6">
    <source>
        <dbReference type="ARBA" id="ARBA00023001"/>
    </source>
</evidence>
<evidence type="ECO:0000256" key="8">
    <source>
        <dbReference type="ARBA" id="ARBA00023008"/>
    </source>
</evidence>
<dbReference type="AlphaFoldDB" id="A0A3N2Q100"/>
<comment type="subcellular location">
    <subcellularLocation>
        <location evidence="2">Secreted</location>
    </subcellularLocation>
</comment>
<gene>
    <name evidence="18" type="ORF">SODALDRAFT_272375</name>
</gene>
<protein>
    <recommendedName>
        <fullName evidence="15">lytic cellulose monooxygenase (C4-dehydrogenating)</fullName>
        <ecNumber evidence="15">1.14.99.56</ecNumber>
    </recommendedName>
</protein>
<dbReference type="Proteomes" id="UP000272025">
    <property type="component" value="Unassembled WGS sequence"/>
</dbReference>
<keyword evidence="7" id="KW-0560">Oxidoreductase</keyword>
<dbReference type="EMBL" id="ML119052">
    <property type="protein sequence ID" value="ROT40437.1"/>
    <property type="molecule type" value="Genomic_DNA"/>
</dbReference>
<evidence type="ECO:0000313" key="19">
    <source>
        <dbReference type="Proteomes" id="UP000272025"/>
    </source>
</evidence>
<keyword evidence="5 16" id="KW-0732">Signal</keyword>
<keyword evidence="6" id="KW-0136">Cellulose degradation</keyword>
<evidence type="ECO:0000256" key="15">
    <source>
        <dbReference type="ARBA" id="ARBA00047174"/>
    </source>
</evidence>